<dbReference type="Gene3D" id="1.25.40.900">
    <property type="match status" value="1"/>
</dbReference>
<proteinExistence type="predicted"/>
<evidence type="ECO:0000313" key="3">
    <source>
        <dbReference type="EMBL" id="OCK43620.1"/>
    </source>
</evidence>
<accession>A0A1B9Y1G0</accession>
<dbReference type="Pfam" id="PF14322">
    <property type="entry name" value="SusD-like_3"/>
    <property type="match status" value="1"/>
</dbReference>
<dbReference type="InterPro" id="IPR033985">
    <property type="entry name" value="SusD-like_N"/>
</dbReference>
<name>A0A1B9Y1G0_9FLAO</name>
<feature type="domain" description="SusD-like N-terminal" evidence="2">
    <location>
        <begin position="23"/>
        <end position="226"/>
    </location>
</feature>
<dbReference type="STRING" id="447689.BA195_02650"/>
<evidence type="ECO:0000256" key="1">
    <source>
        <dbReference type="SAM" id="SignalP"/>
    </source>
</evidence>
<keyword evidence="4" id="KW-1185">Reference proteome</keyword>
<dbReference type="RefSeq" id="WP_068702162.1">
    <property type="nucleotide sequence ID" value="NZ_MAKX01000001.1"/>
</dbReference>
<reference evidence="3 4" key="1">
    <citation type="submission" date="2016-06" db="EMBL/GenBank/DDBJ databases">
        <title>Draft Genome Sequence of Tenacibaculum soleae UCD-KL19.</title>
        <authorList>
            <person name="Eisen J.A."/>
            <person name="Coil D.A."/>
            <person name="Lujan K.M."/>
        </authorList>
    </citation>
    <scope>NUCLEOTIDE SEQUENCE [LARGE SCALE GENOMIC DNA]</scope>
    <source>
        <strain evidence="3 4">UCD-KL19</strain>
    </source>
</reference>
<keyword evidence="1" id="KW-0732">Signal</keyword>
<dbReference type="InterPro" id="IPR011990">
    <property type="entry name" value="TPR-like_helical_dom_sf"/>
</dbReference>
<comment type="caution">
    <text evidence="3">The sequence shown here is derived from an EMBL/GenBank/DDBJ whole genome shotgun (WGS) entry which is preliminary data.</text>
</comment>
<dbReference type="EMBL" id="MAKX01000001">
    <property type="protein sequence ID" value="OCK43620.1"/>
    <property type="molecule type" value="Genomic_DNA"/>
</dbReference>
<gene>
    <name evidence="3" type="ORF">BA195_02650</name>
</gene>
<dbReference type="OrthoDB" id="1147023at2"/>
<protein>
    <submittedName>
        <fullName evidence="3">RagB/SusD family protein</fullName>
    </submittedName>
</protein>
<dbReference type="Proteomes" id="UP000093186">
    <property type="component" value="Unassembled WGS sequence"/>
</dbReference>
<feature type="signal peptide" evidence="1">
    <location>
        <begin position="1"/>
        <end position="25"/>
    </location>
</feature>
<dbReference type="SUPFAM" id="SSF48452">
    <property type="entry name" value="TPR-like"/>
    <property type="match status" value="1"/>
</dbReference>
<feature type="chain" id="PRO_5008640076" evidence="1">
    <location>
        <begin position="26"/>
        <end position="526"/>
    </location>
</feature>
<evidence type="ECO:0000313" key="4">
    <source>
        <dbReference type="Proteomes" id="UP000093186"/>
    </source>
</evidence>
<organism evidence="3 4">
    <name type="scientific">Tenacibaculum soleae</name>
    <dbReference type="NCBI Taxonomy" id="447689"/>
    <lineage>
        <taxon>Bacteria</taxon>
        <taxon>Pseudomonadati</taxon>
        <taxon>Bacteroidota</taxon>
        <taxon>Flavobacteriia</taxon>
        <taxon>Flavobacteriales</taxon>
        <taxon>Flavobacteriaceae</taxon>
        <taxon>Tenacibaculum</taxon>
    </lineage>
</organism>
<dbReference type="PROSITE" id="PS51257">
    <property type="entry name" value="PROKAR_LIPOPROTEIN"/>
    <property type="match status" value="1"/>
</dbReference>
<evidence type="ECO:0000259" key="2">
    <source>
        <dbReference type="Pfam" id="PF14322"/>
    </source>
</evidence>
<dbReference type="AlphaFoldDB" id="A0A1B9Y1G0"/>
<dbReference type="Gene3D" id="1.25.40.390">
    <property type="match status" value="1"/>
</dbReference>
<sequence length="526" mass="59003">MKNNINKLFVLFLVSLFVVSCNEFLDELPDNRTEVDNNDKIRKILVSAYPTTAINFLAELSSDNIDDTGVNNPYSDRITEQVAYWKDVTETDNDGPASLWSACYNAIANANQALAGIKDQGNPESLSAEKGEALITRAYGHFVLVNMFSKHYNTQTSDTDLGIPFLENPETTLNPKYDRGNVKDVYAKINKDIEEALPLIRDDIYNVPKYHFNVKASYAFAARFNLYYENWEKAKEYASIVVTQNPTSILRNWQAQAQVVRSPAPATKAFYENTSVLLTQAVSSGIGVHFGAYYTGSRFNHTGAVARRESLSVPLPWTAGTNPAFYPHYRPFVYSGTNLDKTLFMKLPYLFEYTDPVALTGYSKSIIAPFTTDETLLVRAEANVMLKQYDAALDDLNTFTKNYNRPSSAVPSPETSIAQVNTFYDAVTYSTEDVPTQKKTLTPMFTVESGTQENMLHYTLQLRRILTMHEGLRWFDNKRYGMSVVRYQNGTAGSISVVDVLTANDARKAIQLPQDVISAGLTPNPR</sequence>